<gene>
    <name evidence="10" type="ORF">SJPD1_2640</name>
</gene>
<dbReference type="OrthoDB" id="9812241at2"/>
<dbReference type="SUPFAM" id="SSF47384">
    <property type="entry name" value="Homodimeric domain of signal transducing histidine kinase"/>
    <property type="match status" value="1"/>
</dbReference>
<comment type="subcellular location">
    <subcellularLocation>
        <location evidence="2">Membrane</location>
        <topology evidence="2">Multi-pass membrane protein</topology>
    </subcellularLocation>
</comment>
<protein>
    <recommendedName>
        <fullName evidence="3">histidine kinase</fullName>
        <ecNumber evidence="3">2.7.13.3</ecNumber>
    </recommendedName>
</protein>
<dbReference type="InterPro" id="IPR036890">
    <property type="entry name" value="HATPase_C_sf"/>
</dbReference>
<feature type="transmembrane region" description="Helical" evidence="8">
    <location>
        <begin position="147"/>
        <end position="169"/>
    </location>
</feature>
<dbReference type="Pfam" id="PF02518">
    <property type="entry name" value="HATPase_c"/>
    <property type="match status" value="1"/>
</dbReference>
<evidence type="ECO:0000259" key="9">
    <source>
        <dbReference type="PROSITE" id="PS50109"/>
    </source>
</evidence>
<dbReference type="InterPro" id="IPR005467">
    <property type="entry name" value="His_kinase_dom"/>
</dbReference>
<keyword evidence="8" id="KW-1133">Transmembrane helix</keyword>
<evidence type="ECO:0000256" key="4">
    <source>
        <dbReference type="ARBA" id="ARBA00022553"/>
    </source>
</evidence>
<dbReference type="GO" id="GO:0000155">
    <property type="term" value="F:phosphorelay sensor kinase activity"/>
    <property type="evidence" value="ECO:0007669"/>
    <property type="project" value="InterPro"/>
</dbReference>
<dbReference type="PANTHER" id="PTHR45528">
    <property type="entry name" value="SENSOR HISTIDINE KINASE CPXA"/>
    <property type="match status" value="1"/>
</dbReference>
<evidence type="ECO:0000256" key="8">
    <source>
        <dbReference type="SAM" id="Phobius"/>
    </source>
</evidence>
<keyword evidence="7 8" id="KW-0472">Membrane</keyword>
<keyword evidence="6 10" id="KW-0418">Kinase</keyword>
<dbReference type="EC" id="2.7.13.3" evidence="3"/>
<dbReference type="InterPro" id="IPR036097">
    <property type="entry name" value="HisK_dim/P_sf"/>
</dbReference>
<dbReference type="KEGG" id="sulj:SJPD1_2640"/>
<dbReference type="InterPro" id="IPR047994">
    <property type="entry name" value="ArsS-like"/>
</dbReference>
<dbReference type="SUPFAM" id="SSF55874">
    <property type="entry name" value="ATPase domain of HSP90 chaperone/DNA topoisomerase II/histidine kinase"/>
    <property type="match status" value="1"/>
</dbReference>
<dbReference type="PANTHER" id="PTHR45528:SF12">
    <property type="entry name" value="SENSOR HISTIDINE KINASE ARSS"/>
    <property type="match status" value="1"/>
</dbReference>
<evidence type="ECO:0000256" key="1">
    <source>
        <dbReference type="ARBA" id="ARBA00000085"/>
    </source>
</evidence>
<evidence type="ECO:0000256" key="7">
    <source>
        <dbReference type="ARBA" id="ARBA00023136"/>
    </source>
</evidence>
<dbReference type="GO" id="GO:0016020">
    <property type="term" value="C:membrane"/>
    <property type="evidence" value="ECO:0007669"/>
    <property type="project" value="UniProtKB-SubCell"/>
</dbReference>
<evidence type="ECO:0000256" key="2">
    <source>
        <dbReference type="ARBA" id="ARBA00004141"/>
    </source>
</evidence>
<comment type="catalytic activity">
    <reaction evidence="1">
        <text>ATP + protein L-histidine = ADP + protein N-phospho-L-histidine.</text>
        <dbReference type="EC" id="2.7.13.3"/>
    </reaction>
</comment>
<proteinExistence type="predicted"/>
<dbReference type="Gene3D" id="3.30.565.10">
    <property type="entry name" value="Histidine kinase-like ATPase, C-terminal domain"/>
    <property type="match status" value="1"/>
</dbReference>
<dbReference type="NCBIfam" id="NF038389">
    <property type="entry name" value="ArsS_fam_HK"/>
    <property type="match status" value="1"/>
</dbReference>
<dbReference type="InterPro" id="IPR050398">
    <property type="entry name" value="HssS/ArlS-like"/>
</dbReference>
<evidence type="ECO:0000313" key="10">
    <source>
        <dbReference type="EMBL" id="ATB70734.1"/>
    </source>
</evidence>
<keyword evidence="4" id="KW-0597">Phosphoprotein</keyword>
<reference evidence="11" key="1">
    <citation type="submission" date="2017-09" db="EMBL/GenBank/DDBJ databases">
        <title>The complete genome of Sulfurospirillum sp. JPD-1.</title>
        <authorList>
            <person name="Goris T."/>
        </authorList>
    </citation>
    <scope>NUCLEOTIDE SEQUENCE [LARGE SCALE GENOMIC DNA]</scope>
    <source>
        <strain evidence="11">JPD-1</strain>
    </source>
</reference>
<dbReference type="AlphaFoldDB" id="A0A290HVQ8"/>
<feature type="domain" description="Histidine kinase" evidence="9">
    <location>
        <begin position="229"/>
        <end position="424"/>
    </location>
</feature>
<dbReference type="RefSeq" id="WP_096047542.1">
    <property type="nucleotide sequence ID" value="NZ_CP023275.1"/>
</dbReference>
<evidence type="ECO:0000256" key="3">
    <source>
        <dbReference type="ARBA" id="ARBA00012438"/>
    </source>
</evidence>
<accession>A0A290HVQ8</accession>
<dbReference type="Proteomes" id="UP000217349">
    <property type="component" value="Chromosome"/>
</dbReference>
<evidence type="ECO:0000256" key="5">
    <source>
        <dbReference type="ARBA" id="ARBA00022679"/>
    </source>
</evidence>
<organism evidence="10 11">
    <name type="scientific">Sulfurospirillum diekertiae</name>
    <dbReference type="NCBI Taxonomy" id="1854492"/>
    <lineage>
        <taxon>Bacteria</taxon>
        <taxon>Pseudomonadati</taxon>
        <taxon>Campylobacterota</taxon>
        <taxon>Epsilonproteobacteria</taxon>
        <taxon>Campylobacterales</taxon>
        <taxon>Sulfurospirillaceae</taxon>
        <taxon>Sulfurospirillum</taxon>
    </lineage>
</organism>
<evidence type="ECO:0000313" key="11">
    <source>
        <dbReference type="Proteomes" id="UP000217349"/>
    </source>
</evidence>
<name>A0A290HVQ8_9BACT</name>
<dbReference type="SMART" id="SM00387">
    <property type="entry name" value="HATPase_c"/>
    <property type="match status" value="1"/>
</dbReference>
<feature type="transmembrane region" description="Helical" evidence="8">
    <location>
        <begin position="7"/>
        <end position="27"/>
    </location>
</feature>
<keyword evidence="8" id="KW-0812">Transmembrane</keyword>
<dbReference type="InterPro" id="IPR003594">
    <property type="entry name" value="HATPase_dom"/>
</dbReference>
<dbReference type="PROSITE" id="PS50109">
    <property type="entry name" value="HIS_KIN"/>
    <property type="match status" value="1"/>
</dbReference>
<evidence type="ECO:0000256" key="6">
    <source>
        <dbReference type="ARBA" id="ARBA00022777"/>
    </source>
</evidence>
<sequence>MRKLSIVTLISVFFALTLIVINIAFFIEYKRQISDQEFFTFRRFLVAMKMMHDNVPDRNATLAKLGIRMSDHDKNTLLQEGEKILEDAFADMMLYEKKLYLVPRKPPHPPPPNEPFIREGAFPFPPPPPKMRREEPPVLENMEETSFYRLIILGSITNTLLLLFFGIVLRKVLRLSHLKSAIRTFGNTKKFQAIDVESQDELGEIASEFNLAMEKIHLLKEARTLFLRNILHELKTPIMKGKILSSSIIDTKQQSQMERIFERLETLLGEMVKVEKLSSDEWILQTQEYRLVDVLDHAMDLLLLGDTKRIHISPQEMAPLVNVDFELFATAIKNILDNALKHSSDDVGVDIDQESINIWSFGEKIPNERLDFSRAFNRAVEGSNSGLGLGLYIANAIVEKHGFRLSYLHVEGQNYFTIHFSPNTLHVK</sequence>
<dbReference type="Gene3D" id="1.10.287.130">
    <property type="match status" value="1"/>
</dbReference>
<dbReference type="EMBL" id="CP023275">
    <property type="protein sequence ID" value="ATB70734.1"/>
    <property type="molecule type" value="Genomic_DNA"/>
</dbReference>
<keyword evidence="5 10" id="KW-0808">Transferase</keyword>